<keyword evidence="3" id="KW-1185">Reference proteome</keyword>
<dbReference type="Gene3D" id="1.20.1290.10">
    <property type="entry name" value="AhpD-like"/>
    <property type="match status" value="1"/>
</dbReference>
<dbReference type="STRING" id="1208583.COMX_05715"/>
<dbReference type="InterPro" id="IPR052512">
    <property type="entry name" value="4CMD/NDH-1_regulator"/>
</dbReference>
<evidence type="ECO:0000259" key="1">
    <source>
        <dbReference type="Pfam" id="PF02627"/>
    </source>
</evidence>
<dbReference type="eggNOG" id="COG0599">
    <property type="taxonomic scope" value="Bacteria"/>
</dbReference>
<dbReference type="InterPro" id="IPR003779">
    <property type="entry name" value="CMD-like"/>
</dbReference>
<dbReference type="Proteomes" id="UP000019250">
    <property type="component" value="Unassembled WGS sequence"/>
</dbReference>
<dbReference type="Pfam" id="PF02627">
    <property type="entry name" value="CMD"/>
    <property type="match status" value="1"/>
</dbReference>
<sequence length="205" mass="22466">MTYLNTKQQAMIPIAAFTANGKLDHLSLAIINGLENGLSINEIKEIQIQLYTYVGFPRAINGISTLMAVVNERKSSNIHDEVGKEATPIAENIDILAIGTEVQTQLAGKVVEGPLFDFAPTLNQFLRAHLFGDIFIRDVLNHQDREIATIAALATIQGADAQLKAHYGIALNTGLTQIQLQEITQIITSKVNEDTGNYAKRILKQ</sequence>
<dbReference type="AlphaFoldDB" id="W7DYZ0"/>
<reference evidence="2 3" key="1">
    <citation type="journal article" date="2014" name="Genome Announc.">
        <title>Draft Genome Sequence of Commensalibacter papalotli MX01, a Symbiont Identified from the Guts of Overwintering Monarch Butterflies.</title>
        <authorList>
            <person name="Servin-Garciduenas L.E."/>
            <person name="Sanchez-Quinto A."/>
            <person name="Martinez-Romero E."/>
        </authorList>
    </citation>
    <scope>NUCLEOTIDE SEQUENCE [LARGE SCALE GENOMIC DNA]</scope>
    <source>
        <strain evidence="3">MX-MONARCH01</strain>
    </source>
</reference>
<name>W7DYZ0_9PROT</name>
<proteinExistence type="predicted"/>
<comment type="caution">
    <text evidence="2">The sequence shown here is derived from an EMBL/GenBank/DDBJ whole genome shotgun (WGS) entry which is preliminary data.</text>
</comment>
<dbReference type="InterPro" id="IPR029032">
    <property type="entry name" value="AhpD-like"/>
</dbReference>
<evidence type="ECO:0000313" key="2">
    <source>
        <dbReference type="EMBL" id="EUK19223.1"/>
    </source>
</evidence>
<dbReference type="EMBL" id="ATSX01000001">
    <property type="protein sequence ID" value="EUK19223.1"/>
    <property type="molecule type" value="Genomic_DNA"/>
</dbReference>
<gene>
    <name evidence="2" type="ORF">COMX_05715</name>
</gene>
<feature type="domain" description="Carboxymuconolactone decarboxylase-like" evidence="1">
    <location>
        <begin position="120"/>
        <end position="184"/>
    </location>
</feature>
<evidence type="ECO:0000313" key="3">
    <source>
        <dbReference type="Proteomes" id="UP000019250"/>
    </source>
</evidence>
<dbReference type="RefSeq" id="WP_034338039.1">
    <property type="nucleotide sequence ID" value="NZ_ATSX01000001.1"/>
</dbReference>
<dbReference type="SUPFAM" id="SSF69118">
    <property type="entry name" value="AhpD-like"/>
    <property type="match status" value="1"/>
</dbReference>
<dbReference type="GO" id="GO:0051920">
    <property type="term" value="F:peroxiredoxin activity"/>
    <property type="evidence" value="ECO:0007669"/>
    <property type="project" value="InterPro"/>
</dbReference>
<organism evidence="2 3">
    <name type="scientific">Commensalibacter papalotli</name>
    <name type="common">ex Servin-Garciduenas et al. 2014</name>
    <dbReference type="NCBI Taxonomy" id="1208583"/>
    <lineage>
        <taxon>Bacteria</taxon>
        <taxon>Pseudomonadati</taxon>
        <taxon>Pseudomonadota</taxon>
        <taxon>Alphaproteobacteria</taxon>
        <taxon>Acetobacterales</taxon>
        <taxon>Acetobacteraceae</taxon>
    </lineage>
</organism>
<accession>W7DYZ0</accession>
<protein>
    <submittedName>
        <fullName evidence="2">Carboxymuconolactone decarboxylase</fullName>
    </submittedName>
</protein>
<dbReference type="OrthoDB" id="7507676at2"/>
<dbReference type="PANTHER" id="PTHR33570:SF2">
    <property type="entry name" value="CARBOXYMUCONOLACTONE DECARBOXYLASE-LIKE DOMAIN-CONTAINING PROTEIN"/>
    <property type="match status" value="1"/>
</dbReference>
<dbReference type="PANTHER" id="PTHR33570">
    <property type="entry name" value="4-CARBOXYMUCONOLACTONE DECARBOXYLASE FAMILY PROTEIN"/>
    <property type="match status" value="1"/>
</dbReference>